<dbReference type="PANTHER" id="PTHR30575">
    <property type="entry name" value="PEPTIDASE M20"/>
    <property type="match status" value="1"/>
</dbReference>
<dbReference type="InterPro" id="IPR017439">
    <property type="entry name" value="Amidohydrolase"/>
</dbReference>
<keyword evidence="5" id="KW-1185">Reference proteome</keyword>
<dbReference type="PIRSF" id="PIRSF037226">
    <property type="entry name" value="Amidohydrolase_ACY1L2_prd"/>
    <property type="match status" value="1"/>
</dbReference>
<dbReference type="NCBIfam" id="TIGR01891">
    <property type="entry name" value="amidohydrolases"/>
    <property type="match status" value="1"/>
</dbReference>
<dbReference type="InterPro" id="IPR036264">
    <property type="entry name" value="Bact_exopeptidase_dim_dom"/>
</dbReference>
<accession>A0ABN3B2F0</accession>
<protein>
    <recommendedName>
        <fullName evidence="1">Peptidase M20 domain-containing protein 2</fullName>
    </recommendedName>
</protein>
<dbReference type="InterPro" id="IPR017144">
    <property type="entry name" value="Xaa-Arg_dipeptidase"/>
</dbReference>
<name>A0ABN3B2F0_9MICO</name>
<dbReference type="PANTHER" id="PTHR30575:SF0">
    <property type="entry name" value="XAA-ARG DIPEPTIDASE"/>
    <property type="match status" value="1"/>
</dbReference>
<dbReference type="RefSeq" id="WP_346057303.1">
    <property type="nucleotide sequence ID" value="NZ_BAAAOP010000003.1"/>
</dbReference>
<gene>
    <name evidence="4" type="ORF">GCM10009786_05680</name>
</gene>
<feature type="region of interest" description="Disordered" evidence="2">
    <location>
        <begin position="1"/>
        <end position="40"/>
    </location>
</feature>
<dbReference type="InterPro" id="IPR052030">
    <property type="entry name" value="Peptidase_M20/M20A_hydrolases"/>
</dbReference>
<comment type="similarity">
    <text evidence="1">Belongs to the peptidase M20A family.</text>
</comment>
<dbReference type="SUPFAM" id="SSF53187">
    <property type="entry name" value="Zn-dependent exopeptidases"/>
    <property type="match status" value="1"/>
</dbReference>
<evidence type="ECO:0000259" key="3">
    <source>
        <dbReference type="Pfam" id="PF07687"/>
    </source>
</evidence>
<dbReference type="Gene3D" id="3.30.70.360">
    <property type="match status" value="1"/>
</dbReference>
<dbReference type="Gene3D" id="3.40.630.10">
    <property type="entry name" value="Zn peptidases"/>
    <property type="match status" value="1"/>
</dbReference>
<organism evidence="4 5">
    <name type="scientific">Leucobacter alluvii</name>
    <dbReference type="NCBI Taxonomy" id="340321"/>
    <lineage>
        <taxon>Bacteria</taxon>
        <taxon>Bacillati</taxon>
        <taxon>Actinomycetota</taxon>
        <taxon>Actinomycetes</taxon>
        <taxon>Micrococcales</taxon>
        <taxon>Microbacteriaceae</taxon>
        <taxon>Leucobacter</taxon>
    </lineage>
</organism>
<dbReference type="EMBL" id="BAAAOP010000003">
    <property type="protein sequence ID" value="GAA2186161.1"/>
    <property type="molecule type" value="Genomic_DNA"/>
</dbReference>
<proteinExistence type="inferred from homology"/>
<dbReference type="InterPro" id="IPR011650">
    <property type="entry name" value="Peptidase_M20_dimer"/>
</dbReference>
<comment type="caution">
    <text evidence="4">The sequence shown here is derived from an EMBL/GenBank/DDBJ whole genome shotgun (WGS) entry which is preliminary data.</text>
</comment>
<dbReference type="Proteomes" id="UP001501084">
    <property type="component" value="Unassembled WGS sequence"/>
</dbReference>
<feature type="domain" description="Peptidase M20 dimerisation" evidence="3">
    <location>
        <begin position="210"/>
        <end position="305"/>
    </location>
</feature>
<evidence type="ECO:0000313" key="4">
    <source>
        <dbReference type="EMBL" id="GAA2186161.1"/>
    </source>
</evidence>
<dbReference type="SUPFAM" id="SSF55031">
    <property type="entry name" value="Bacterial exopeptidase dimerisation domain"/>
    <property type="match status" value="1"/>
</dbReference>
<reference evidence="4 5" key="1">
    <citation type="journal article" date="2019" name="Int. J. Syst. Evol. Microbiol.">
        <title>The Global Catalogue of Microorganisms (GCM) 10K type strain sequencing project: providing services to taxonomists for standard genome sequencing and annotation.</title>
        <authorList>
            <consortium name="The Broad Institute Genomics Platform"/>
            <consortium name="The Broad Institute Genome Sequencing Center for Infectious Disease"/>
            <person name="Wu L."/>
            <person name="Ma J."/>
        </authorList>
    </citation>
    <scope>NUCLEOTIDE SEQUENCE [LARGE SCALE GENOMIC DNA]</scope>
    <source>
        <strain evidence="4 5">JCM 14919</strain>
    </source>
</reference>
<evidence type="ECO:0000313" key="5">
    <source>
        <dbReference type="Proteomes" id="UP001501084"/>
    </source>
</evidence>
<evidence type="ECO:0000256" key="1">
    <source>
        <dbReference type="PIRNR" id="PIRNR037226"/>
    </source>
</evidence>
<sequence length="444" mass="46188">MPAPRSGGANHAQEVYLEYQRRSRTPQTPPGDEPSRFAGAGADAHTKLGRSVDDLRPALETLATRLYEAPEIGFAEHGSVRELAAVLIQHGVEPEVGAYGLETALRAQVGTGNGPHFAILAEYDALPGIGHACGHNLIAGIAVGAFLGAAPIVRELGATLSLIGTPAEENGGGKEHILRAGGFDEIHAAAMVHPAAGAKASPIWGERTTGVRRIAVTYRGRAAHAAGEPWLGINALDAVVSAYQSVAQLRQHILPIDRVHGIITDGGAAPNVVPEQASALFYVRSGEIDTLRVLMDRVVDVLRGAALATGTTAEIEVDPVPPYLPLEPSVELMRRWAGALGERGRETPPSPAVAAQAGPSTDMGNVTQFIPAIHPSIGIGGPETVHPHHAAFADQTVQPSAFAAMTDAAAGLGAVAIDYLADGALRAAVDAEFAARGGRYRWES</sequence>
<dbReference type="Pfam" id="PF07687">
    <property type="entry name" value="M20_dimer"/>
    <property type="match status" value="1"/>
</dbReference>
<evidence type="ECO:0000256" key="2">
    <source>
        <dbReference type="SAM" id="MobiDB-lite"/>
    </source>
</evidence>